<keyword evidence="2" id="KW-1185">Reference proteome</keyword>
<dbReference type="Proteomes" id="UP000030645">
    <property type="component" value="Unassembled WGS sequence"/>
</dbReference>
<accession>W9QQE1</accession>
<sequence length="61" mass="6670">MDVEHHDSTCGGHYVEATCLVKSINNLVNSGKDTLCQLLLSQPGNQVVGKRGWPDFLRLSS</sequence>
<evidence type="ECO:0000313" key="1">
    <source>
        <dbReference type="EMBL" id="EXB50849.1"/>
    </source>
</evidence>
<reference evidence="2" key="1">
    <citation type="submission" date="2013-01" db="EMBL/GenBank/DDBJ databases">
        <title>Draft Genome Sequence of a Mulberry Tree, Morus notabilis C.K. Schneid.</title>
        <authorList>
            <person name="He N."/>
            <person name="Zhao S."/>
        </authorList>
    </citation>
    <scope>NUCLEOTIDE SEQUENCE</scope>
</reference>
<name>W9QQE1_9ROSA</name>
<dbReference type="EMBL" id="KE344016">
    <property type="protein sequence ID" value="EXB50849.1"/>
    <property type="molecule type" value="Genomic_DNA"/>
</dbReference>
<organism evidence="1 2">
    <name type="scientific">Morus notabilis</name>
    <dbReference type="NCBI Taxonomy" id="981085"/>
    <lineage>
        <taxon>Eukaryota</taxon>
        <taxon>Viridiplantae</taxon>
        <taxon>Streptophyta</taxon>
        <taxon>Embryophyta</taxon>
        <taxon>Tracheophyta</taxon>
        <taxon>Spermatophyta</taxon>
        <taxon>Magnoliopsida</taxon>
        <taxon>eudicotyledons</taxon>
        <taxon>Gunneridae</taxon>
        <taxon>Pentapetalae</taxon>
        <taxon>rosids</taxon>
        <taxon>fabids</taxon>
        <taxon>Rosales</taxon>
        <taxon>Moraceae</taxon>
        <taxon>Moreae</taxon>
        <taxon>Morus</taxon>
    </lineage>
</organism>
<proteinExistence type="predicted"/>
<gene>
    <name evidence="1" type="ORF">L484_005549</name>
</gene>
<protein>
    <submittedName>
        <fullName evidence="1">Uncharacterized protein</fullName>
    </submittedName>
</protein>
<evidence type="ECO:0000313" key="2">
    <source>
        <dbReference type="Proteomes" id="UP000030645"/>
    </source>
</evidence>
<dbReference type="AlphaFoldDB" id="W9QQE1"/>